<protein>
    <submittedName>
        <fullName evidence="3">Uncharacterized protein</fullName>
    </submittedName>
</protein>
<dbReference type="PANTHER" id="PTHR26312:SF217">
    <property type="entry name" value="N-ACETYLGLUCOSAMINE TRANSFERASE, OGT PROTEIN, PUTATIVE-RELATED"/>
    <property type="match status" value="1"/>
</dbReference>
<dbReference type="PANTHER" id="PTHR26312">
    <property type="entry name" value="TETRATRICOPEPTIDE REPEAT PROTEIN 5"/>
    <property type="match status" value="1"/>
</dbReference>
<organism evidence="3 4">
    <name type="scientific">Arachis hypogaea</name>
    <name type="common">Peanut</name>
    <dbReference type="NCBI Taxonomy" id="3818"/>
    <lineage>
        <taxon>Eukaryota</taxon>
        <taxon>Viridiplantae</taxon>
        <taxon>Streptophyta</taxon>
        <taxon>Embryophyta</taxon>
        <taxon>Tracheophyta</taxon>
        <taxon>Spermatophyta</taxon>
        <taxon>Magnoliopsida</taxon>
        <taxon>eudicotyledons</taxon>
        <taxon>Gunneridae</taxon>
        <taxon>Pentapetalae</taxon>
        <taxon>rosids</taxon>
        <taxon>fabids</taxon>
        <taxon>Fabales</taxon>
        <taxon>Fabaceae</taxon>
        <taxon>Papilionoideae</taxon>
        <taxon>50 kb inversion clade</taxon>
        <taxon>dalbergioids sensu lato</taxon>
        <taxon>Dalbergieae</taxon>
        <taxon>Pterocarpus clade</taxon>
        <taxon>Arachis</taxon>
    </lineage>
</organism>
<evidence type="ECO:0000313" key="4">
    <source>
        <dbReference type="Proteomes" id="UP000289738"/>
    </source>
</evidence>
<proteinExistence type="predicted"/>
<dbReference type="Proteomes" id="UP000289738">
    <property type="component" value="Chromosome A09"/>
</dbReference>
<evidence type="ECO:0000256" key="1">
    <source>
        <dbReference type="PROSITE-ProRule" id="PRU00339"/>
    </source>
</evidence>
<accession>A0A445BH91</accession>
<dbReference type="InterPro" id="IPR003107">
    <property type="entry name" value="HAT"/>
</dbReference>
<dbReference type="Pfam" id="PF13432">
    <property type="entry name" value="TPR_16"/>
    <property type="match status" value="1"/>
</dbReference>
<dbReference type="AlphaFoldDB" id="A0A445BH91"/>
<dbReference type="STRING" id="3818.A0A445BH91"/>
<dbReference type="SMART" id="SM00386">
    <property type="entry name" value="HAT"/>
    <property type="match status" value="4"/>
</dbReference>
<name>A0A445BH91_ARAHY</name>
<dbReference type="InterPro" id="IPR019734">
    <property type="entry name" value="TPR_rpt"/>
</dbReference>
<evidence type="ECO:0000256" key="2">
    <source>
        <dbReference type="SAM" id="MobiDB-lite"/>
    </source>
</evidence>
<comment type="caution">
    <text evidence="3">The sequence shown here is derived from an EMBL/GenBank/DDBJ whole genome shotgun (WGS) entry which is preliminary data.</text>
</comment>
<evidence type="ECO:0000313" key="3">
    <source>
        <dbReference type="EMBL" id="RYR38046.1"/>
    </source>
</evidence>
<feature type="compositionally biased region" description="Basic and acidic residues" evidence="2">
    <location>
        <begin position="268"/>
        <end position="278"/>
    </location>
</feature>
<dbReference type="SMART" id="SM00028">
    <property type="entry name" value="TPR"/>
    <property type="match status" value="3"/>
</dbReference>
<sequence>MDNESERLNKSAPETEEEEEFKSTLRSAPSFEIYNTSHGEFGEDETYPGVVLLKRRESHGSAEFTFGGGGRKRMELIEEDAENERIGEKEKEDDDDDDVVDLEPPSPPMYLAAGLGVDATGFDANAVVGFENSLTHDDALVPNLQESEDLEGYYKRMVDEYPYHPLILKKHAQILKSKGNLEEAAEYFYRATLAEPNDGEALMEYAKLLWEHHHDKDRAVVYFERAVQAAPKDRYHNSPVYFHVLAAYTSFLWETDDDDNDVGNDQTQSDKEKLKTEPVKPSNEGSYQIRPFVHISTGQEIDIADINTVDWSGDSDVADYLRTLVEENPNNLLVLKKYAQFLFQSKDPEAAEDFYSRAVLADPSDGEMISEYARLVWELHHDQEKASSLFEQAVQATPGNSNVLAAYTCFLWELEDGES</sequence>
<dbReference type="PROSITE" id="PS50005">
    <property type="entry name" value="TPR"/>
    <property type="match status" value="1"/>
</dbReference>
<dbReference type="SUPFAM" id="SSF48452">
    <property type="entry name" value="TPR-like"/>
    <property type="match status" value="2"/>
</dbReference>
<dbReference type="Gene3D" id="1.25.40.10">
    <property type="entry name" value="Tetratricopeptide repeat domain"/>
    <property type="match status" value="2"/>
</dbReference>
<feature type="region of interest" description="Disordered" evidence="2">
    <location>
        <begin position="259"/>
        <end position="283"/>
    </location>
</feature>
<gene>
    <name evidence="3" type="ORF">Ahy_A09g042988</name>
</gene>
<dbReference type="Pfam" id="PF14559">
    <property type="entry name" value="TPR_19"/>
    <property type="match status" value="1"/>
</dbReference>
<reference evidence="3 4" key="1">
    <citation type="submission" date="2019-01" db="EMBL/GenBank/DDBJ databases">
        <title>Sequencing of cultivated peanut Arachis hypogaea provides insights into genome evolution and oil improvement.</title>
        <authorList>
            <person name="Chen X."/>
        </authorList>
    </citation>
    <scope>NUCLEOTIDE SEQUENCE [LARGE SCALE GENOMIC DNA]</scope>
    <source>
        <strain evidence="4">cv. Fuhuasheng</strain>
        <tissue evidence="3">Leaves</tissue>
    </source>
</reference>
<dbReference type="EMBL" id="SDMP01000009">
    <property type="protein sequence ID" value="RYR38046.1"/>
    <property type="molecule type" value="Genomic_DNA"/>
</dbReference>
<keyword evidence="1" id="KW-0802">TPR repeat</keyword>
<keyword evidence="4" id="KW-1185">Reference proteome</keyword>
<dbReference type="GO" id="GO:0006396">
    <property type="term" value="P:RNA processing"/>
    <property type="evidence" value="ECO:0007669"/>
    <property type="project" value="InterPro"/>
</dbReference>
<feature type="repeat" description="TPR" evidence="1">
    <location>
        <begin position="165"/>
        <end position="198"/>
    </location>
</feature>
<dbReference type="InterPro" id="IPR011990">
    <property type="entry name" value="TPR-like_helical_dom_sf"/>
</dbReference>
<feature type="region of interest" description="Disordered" evidence="2">
    <location>
        <begin position="1"/>
        <end position="29"/>
    </location>
</feature>